<keyword evidence="1" id="KW-1185">Reference proteome</keyword>
<reference evidence="2" key="1">
    <citation type="submission" date="2025-08" db="UniProtKB">
        <authorList>
            <consortium name="RefSeq"/>
        </authorList>
    </citation>
    <scope>IDENTIFICATION</scope>
    <source>
        <tissue evidence="2">Whole sample</tissue>
    </source>
</reference>
<dbReference type="KEGG" id="cvn:111115258"/>
<gene>
    <name evidence="2" type="primary">LOC111115258</name>
</gene>
<dbReference type="GeneID" id="111115258"/>
<protein>
    <submittedName>
        <fullName evidence="2">Uncharacterized protein LOC111115258</fullName>
    </submittedName>
</protein>
<dbReference type="OrthoDB" id="6126810at2759"/>
<accession>A0A8B8C1V0</accession>
<evidence type="ECO:0000313" key="2">
    <source>
        <dbReference type="RefSeq" id="XP_022309633.1"/>
    </source>
</evidence>
<dbReference type="AlphaFoldDB" id="A0A8B8C1V0"/>
<organism evidence="1 2">
    <name type="scientific">Crassostrea virginica</name>
    <name type="common">Eastern oyster</name>
    <dbReference type="NCBI Taxonomy" id="6565"/>
    <lineage>
        <taxon>Eukaryota</taxon>
        <taxon>Metazoa</taxon>
        <taxon>Spiralia</taxon>
        <taxon>Lophotrochozoa</taxon>
        <taxon>Mollusca</taxon>
        <taxon>Bivalvia</taxon>
        <taxon>Autobranchia</taxon>
        <taxon>Pteriomorphia</taxon>
        <taxon>Ostreida</taxon>
        <taxon>Ostreoidea</taxon>
        <taxon>Ostreidae</taxon>
        <taxon>Crassostrea</taxon>
    </lineage>
</organism>
<name>A0A8B8C1V0_CRAVI</name>
<sequence>MDISQKVQLRSQETLLNKNKELLDEWEKLRRDYVEDVHKVIANLRKRYNGTKDDLLPSYEVLKRIIKDATSDLVIEKCEVPNHKYSIYYPKKNKYCSGQHPPISLDVLWKPADPTRDNNVAALFIKMRLLDDPSALPREIKDARRLCKEDIYRQNILIKVQLANWDRKFKKASEMLKDLRRKYEASKQYNPLRRYPMMKRMIEEVLEERRLDPQELNM</sequence>
<dbReference type="Proteomes" id="UP000694844">
    <property type="component" value="Chromosome 9"/>
</dbReference>
<dbReference type="RefSeq" id="XP_022309633.1">
    <property type="nucleotide sequence ID" value="XM_022453925.1"/>
</dbReference>
<evidence type="ECO:0000313" key="1">
    <source>
        <dbReference type="Proteomes" id="UP000694844"/>
    </source>
</evidence>
<proteinExistence type="predicted"/>